<dbReference type="InterPro" id="IPR021314">
    <property type="entry name" value="DUF2911"/>
</dbReference>
<dbReference type="AlphaFoldDB" id="A0A075FQY3"/>
<dbReference type="EMBL" id="KF900402">
    <property type="protein sequence ID" value="AIE93699.1"/>
    <property type="molecule type" value="Genomic_DNA"/>
</dbReference>
<sequence>MVFTNREDRVMLRKCALVFAVAYAMANVGCGGDANSAAAGDAMSGEGIPETDLAIIALDDVKASQSGSVSQEVANTVITVTYDRPVARGRELFGGIVPFGEIWNPGANDATAVEFSRDVTINGNALPAGKYSLWAIPDPNRWTIVFNSQAEVYHTPYPGEEFDALRLMASPRSGEHMETMAFYFSAVEKKNAELRLHWGDTYLPLDIVVP</sequence>
<proteinExistence type="predicted"/>
<dbReference type="Pfam" id="PF11138">
    <property type="entry name" value="DUF2911"/>
    <property type="match status" value="1"/>
</dbReference>
<reference evidence="1" key="1">
    <citation type="journal article" date="2014" name="Genome Biol. Evol.">
        <title>Pangenome evidence for extensive interdomain horizontal transfer affecting lineage core and shell genes in uncultured planktonic thaumarchaeota and euryarchaeota.</title>
        <authorList>
            <person name="Deschamps P."/>
            <person name="Zivanovic Y."/>
            <person name="Moreira D."/>
            <person name="Rodriguez-Valera F."/>
            <person name="Lopez-Garcia P."/>
        </authorList>
    </citation>
    <scope>NUCLEOTIDE SEQUENCE</scope>
</reference>
<evidence type="ECO:0000313" key="1">
    <source>
        <dbReference type="EMBL" id="AIE93699.1"/>
    </source>
</evidence>
<protein>
    <recommendedName>
        <fullName evidence="2">DUF2911 domain-containing protein</fullName>
    </recommendedName>
</protein>
<accession>A0A075FQY3</accession>
<name>A0A075FQY3_9ARCH</name>
<evidence type="ECO:0008006" key="2">
    <source>
        <dbReference type="Google" id="ProtNLM"/>
    </source>
</evidence>
<organism evidence="1">
    <name type="scientific">uncultured marine thaumarchaeote AD1000_39_D08</name>
    <dbReference type="NCBI Taxonomy" id="1455913"/>
    <lineage>
        <taxon>Archaea</taxon>
        <taxon>Nitrososphaerota</taxon>
        <taxon>environmental samples</taxon>
    </lineage>
</organism>